<evidence type="ECO:0000313" key="7">
    <source>
        <dbReference type="EMBL" id="WTU44865.1"/>
    </source>
</evidence>
<dbReference type="SUPFAM" id="SSF53335">
    <property type="entry name" value="S-adenosyl-L-methionine-dependent methyltransferases"/>
    <property type="match status" value="1"/>
</dbReference>
<keyword evidence="3 6" id="KW-0489">Methyltransferase</keyword>
<dbReference type="GO" id="GO:0008168">
    <property type="term" value="F:methyltransferase activity"/>
    <property type="evidence" value="ECO:0007669"/>
    <property type="project" value="UniProtKB-UniRule"/>
</dbReference>
<dbReference type="Pfam" id="PF04072">
    <property type="entry name" value="LCM"/>
    <property type="match status" value="1"/>
</dbReference>
<dbReference type="Gene3D" id="3.40.50.150">
    <property type="entry name" value="Vaccinia Virus protein VP39"/>
    <property type="match status" value="1"/>
</dbReference>
<keyword evidence="5 6" id="KW-0949">S-adenosyl-L-methionine</keyword>
<keyword evidence="4 7" id="KW-0808">Transferase</keyword>
<dbReference type="GO" id="GO:0032259">
    <property type="term" value="P:methylation"/>
    <property type="evidence" value="ECO:0007669"/>
    <property type="project" value="UniProtKB-KW"/>
</dbReference>
<protein>
    <recommendedName>
        <fullName evidence="6">S-adenosyl-L-methionine-dependent methyltransferase</fullName>
        <ecNumber evidence="6">2.1.1.-</ecNumber>
    </recommendedName>
</protein>
<dbReference type="EMBL" id="CP108253">
    <property type="protein sequence ID" value="WTU44865.1"/>
    <property type="molecule type" value="Genomic_DNA"/>
</dbReference>
<evidence type="ECO:0000256" key="3">
    <source>
        <dbReference type="ARBA" id="ARBA00022603"/>
    </source>
</evidence>
<dbReference type="PANTHER" id="PTHR43619:SF2">
    <property type="entry name" value="S-ADENOSYL-L-METHIONINE-DEPENDENT METHYLTRANSFERASES SUPERFAMILY PROTEIN"/>
    <property type="match status" value="1"/>
</dbReference>
<dbReference type="EC" id="2.1.1.-" evidence="6"/>
<gene>
    <name evidence="7" type="ORF">OHV25_37440</name>
</gene>
<evidence type="ECO:0000256" key="1">
    <source>
        <dbReference type="ARBA" id="ARBA00003907"/>
    </source>
</evidence>
<comment type="similarity">
    <text evidence="2 6">Belongs to the UPF0677 family.</text>
</comment>
<evidence type="ECO:0000256" key="6">
    <source>
        <dbReference type="RuleBase" id="RU362030"/>
    </source>
</evidence>
<comment type="function">
    <text evidence="1 6">Exhibits S-adenosyl-L-methionine-dependent methyltransferase activity.</text>
</comment>
<sequence>MIDGLKVPEGVGQTALVVAWMRQMESQRPDALFQDPFADGLLNAIAEDQSFTEVSDMVTRASSSTREYPAYFAVRTRFFDDELLSAMRAGVRQVVTLAAGVDGRTVRLDCPPGTQWYELDLPDMMAFKDALIAHSGLAATCERRGVAADLTANWTDALREAGFDSDQPTAWLVEGLLMYLSEEAGDALLSGLSALSAPGSRIMLEQLATVMLGEEGKPSRERLASQGARWLSARDDLQSWLAGHGWHAEVYSGADPRIGHGRTVSRLPACWVATGTLAQRADADPAG</sequence>
<dbReference type="InterPro" id="IPR029063">
    <property type="entry name" value="SAM-dependent_MTases_sf"/>
</dbReference>
<dbReference type="InterPro" id="IPR011610">
    <property type="entry name" value="SAM_mthyl_Trfase_ML2640-like"/>
</dbReference>
<name>A0AAU2HC13_9ACTN</name>
<dbReference type="PANTHER" id="PTHR43619">
    <property type="entry name" value="S-ADENOSYL-L-METHIONINE-DEPENDENT METHYLTRANSFERASE YKTD-RELATED"/>
    <property type="match status" value="1"/>
</dbReference>
<evidence type="ECO:0000256" key="5">
    <source>
        <dbReference type="ARBA" id="ARBA00022691"/>
    </source>
</evidence>
<reference evidence="7" key="1">
    <citation type="submission" date="2022-10" db="EMBL/GenBank/DDBJ databases">
        <title>The complete genomes of actinobacterial strains from the NBC collection.</title>
        <authorList>
            <person name="Joergensen T.S."/>
            <person name="Alvarez Arevalo M."/>
            <person name="Sterndorff E.B."/>
            <person name="Faurdal D."/>
            <person name="Vuksanovic O."/>
            <person name="Mourched A.-S."/>
            <person name="Charusanti P."/>
            <person name="Shaw S."/>
            <person name="Blin K."/>
            <person name="Weber T."/>
        </authorList>
    </citation>
    <scope>NUCLEOTIDE SEQUENCE</scope>
    <source>
        <strain evidence="7">NBC_00060</strain>
    </source>
</reference>
<evidence type="ECO:0000256" key="2">
    <source>
        <dbReference type="ARBA" id="ARBA00008138"/>
    </source>
</evidence>
<dbReference type="AlphaFoldDB" id="A0AAU2HC13"/>
<organism evidence="7">
    <name type="scientific">Streptomyces sp. NBC_00060</name>
    <dbReference type="NCBI Taxonomy" id="2975636"/>
    <lineage>
        <taxon>Bacteria</taxon>
        <taxon>Bacillati</taxon>
        <taxon>Actinomycetota</taxon>
        <taxon>Actinomycetes</taxon>
        <taxon>Kitasatosporales</taxon>
        <taxon>Streptomycetaceae</taxon>
        <taxon>Streptomyces</taxon>
    </lineage>
</organism>
<evidence type="ECO:0000256" key="4">
    <source>
        <dbReference type="ARBA" id="ARBA00022679"/>
    </source>
</evidence>
<accession>A0AAU2HC13</accession>
<dbReference type="InterPro" id="IPR007213">
    <property type="entry name" value="Ppm1/Ppm2/Tcmp"/>
</dbReference>
<proteinExistence type="inferred from homology"/>
<dbReference type="NCBIfam" id="TIGR00027">
    <property type="entry name" value="mthyl_TIGR00027"/>
    <property type="match status" value="1"/>
</dbReference>